<dbReference type="PROSITE" id="PS51318">
    <property type="entry name" value="TAT"/>
    <property type="match status" value="1"/>
</dbReference>
<sequence length="421" mass="47590" precursor="true">MNKPSINRRQFIASQSALALAAYGSSSWAADAAAPSIPVRTITRGPKHHWFGYYDKLQFDPTNRYVLGMQVDFEHRSPTADDTIKIGMVDLQDDDRWIELGESKAWGWQQGCMLQWLPGSDSEIIWNDRVEDRYVARVMDVHTRKTRIIPHAIYTVSPNGKEALGADFARINDVRPGYGYVGLPDPNADDLAPIDSGIVRIDLTTGDVKTILSIADVARTGAIPNEQFGIKHYFNHLLYNPDGSRFVVLHRWRYPSGSRLTRIVTATPDGDDVRIVCDNGYASHFIWRDNDHLLSQSRKFDGYDGWGNFLFEDVDGGGDVRQIGRGVLDSGGHLSYLPGNKWILNDTYPKGKERMQTPHLYEISSGRRIDLGHFHLPPKYTGEWRVDTHPRLSNDGKMVCIDSPYKDQGRQLHLIDIEGLI</sequence>
<name>A0A517MI80_9BACT</name>
<dbReference type="AlphaFoldDB" id="A0A517MI80"/>
<feature type="signal peptide" evidence="1">
    <location>
        <begin position="1"/>
        <end position="29"/>
    </location>
</feature>
<proteinExistence type="predicted"/>
<evidence type="ECO:0000313" key="3">
    <source>
        <dbReference type="Proteomes" id="UP000320672"/>
    </source>
</evidence>
<dbReference type="SUPFAM" id="SSF69304">
    <property type="entry name" value="Tricorn protease N-terminal domain"/>
    <property type="match status" value="1"/>
</dbReference>
<gene>
    <name evidence="2" type="ORF">FF011L_33630</name>
</gene>
<evidence type="ECO:0000313" key="2">
    <source>
        <dbReference type="EMBL" id="QDS94584.1"/>
    </source>
</evidence>
<keyword evidence="3" id="KW-1185">Reference proteome</keyword>
<evidence type="ECO:0000256" key="1">
    <source>
        <dbReference type="SAM" id="SignalP"/>
    </source>
</evidence>
<organism evidence="2 3">
    <name type="scientific">Roseimaritima multifibrata</name>
    <dbReference type="NCBI Taxonomy" id="1930274"/>
    <lineage>
        <taxon>Bacteria</taxon>
        <taxon>Pseudomonadati</taxon>
        <taxon>Planctomycetota</taxon>
        <taxon>Planctomycetia</taxon>
        <taxon>Pirellulales</taxon>
        <taxon>Pirellulaceae</taxon>
        <taxon>Roseimaritima</taxon>
    </lineage>
</organism>
<accession>A0A517MI80</accession>
<dbReference type="InterPro" id="IPR006311">
    <property type="entry name" value="TAT_signal"/>
</dbReference>
<reference evidence="2 3" key="1">
    <citation type="submission" date="2019-02" db="EMBL/GenBank/DDBJ databases">
        <title>Deep-cultivation of Planctomycetes and their phenomic and genomic characterization uncovers novel biology.</title>
        <authorList>
            <person name="Wiegand S."/>
            <person name="Jogler M."/>
            <person name="Boedeker C."/>
            <person name="Pinto D."/>
            <person name="Vollmers J."/>
            <person name="Rivas-Marin E."/>
            <person name="Kohn T."/>
            <person name="Peeters S.H."/>
            <person name="Heuer A."/>
            <person name="Rast P."/>
            <person name="Oberbeckmann S."/>
            <person name="Bunk B."/>
            <person name="Jeske O."/>
            <person name="Meyerdierks A."/>
            <person name="Storesund J.E."/>
            <person name="Kallscheuer N."/>
            <person name="Luecker S."/>
            <person name="Lage O.M."/>
            <person name="Pohl T."/>
            <person name="Merkel B.J."/>
            <person name="Hornburger P."/>
            <person name="Mueller R.-W."/>
            <person name="Bruemmer F."/>
            <person name="Labrenz M."/>
            <person name="Spormann A.M."/>
            <person name="Op den Camp H."/>
            <person name="Overmann J."/>
            <person name="Amann R."/>
            <person name="Jetten M.S.M."/>
            <person name="Mascher T."/>
            <person name="Medema M.H."/>
            <person name="Devos D.P."/>
            <person name="Kaster A.-K."/>
            <person name="Ovreas L."/>
            <person name="Rohde M."/>
            <person name="Galperin M.Y."/>
            <person name="Jogler C."/>
        </authorList>
    </citation>
    <scope>NUCLEOTIDE SEQUENCE [LARGE SCALE GENOMIC DNA]</scope>
    <source>
        <strain evidence="2 3">FF011L</strain>
    </source>
</reference>
<dbReference type="KEGG" id="rml:FF011L_33630"/>
<keyword evidence="1" id="KW-0732">Signal</keyword>
<dbReference type="EMBL" id="CP036262">
    <property type="protein sequence ID" value="QDS94584.1"/>
    <property type="molecule type" value="Genomic_DNA"/>
</dbReference>
<dbReference type="Proteomes" id="UP000320672">
    <property type="component" value="Chromosome"/>
</dbReference>
<dbReference type="RefSeq" id="WP_145352597.1">
    <property type="nucleotide sequence ID" value="NZ_CP036262.1"/>
</dbReference>
<dbReference type="OrthoDB" id="5174394at2"/>
<protein>
    <submittedName>
        <fullName evidence="2">Uncharacterized protein</fullName>
    </submittedName>
</protein>
<feature type="chain" id="PRO_5021850056" evidence="1">
    <location>
        <begin position="30"/>
        <end position="421"/>
    </location>
</feature>